<gene>
    <name evidence="2" type="ORF">PFISCL1PPCAC_733</name>
</gene>
<feature type="compositionally biased region" description="Basic and acidic residues" evidence="1">
    <location>
        <begin position="1"/>
        <end position="26"/>
    </location>
</feature>
<keyword evidence="3" id="KW-1185">Reference proteome</keyword>
<sequence>ERLTRMKRTPDSSQRRTGHEQFRDLFKNGGAAAREQEPSSNNQSSTKISARPPPSPFKSGGSKKVISKSKERKVGSSVKSIKSSKTKNKVSPRKQATKKIEKPPQPISNVTTEPVTENVITPPPVNRFSRRRSQPRTPKTPKTPVTPPSNTRKKQSTTPFKLNGQEAQEKTKMCHTVFENEGGTTG</sequence>
<feature type="compositionally biased region" description="Polar residues" evidence="1">
    <location>
        <begin position="38"/>
        <end position="48"/>
    </location>
</feature>
<dbReference type="AlphaFoldDB" id="A0AAV5UQP9"/>
<protein>
    <submittedName>
        <fullName evidence="2">Uncharacterized protein</fullName>
    </submittedName>
</protein>
<dbReference type="EMBL" id="BTSY01000001">
    <property type="protein sequence ID" value="GMT09436.1"/>
    <property type="molecule type" value="Genomic_DNA"/>
</dbReference>
<evidence type="ECO:0000313" key="3">
    <source>
        <dbReference type="Proteomes" id="UP001432322"/>
    </source>
</evidence>
<feature type="region of interest" description="Disordered" evidence="1">
    <location>
        <begin position="1"/>
        <end position="186"/>
    </location>
</feature>
<dbReference type="Proteomes" id="UP001432322">
    <property type="component" value="Unassembled WGS sequence"/>
</dbReference>
<name>A0AAV5UQP9_9BILA</name>
<evidence type="ECO:0000256" key="1">
    <source>
        <dbReference type="SAM" id="MobiDB-lite"/>
    </source>
</evidence>
<comment type="caution">
    <text evidence="2">The sequence shown here is derived from an EMBL/GenBank/DDBJ whole genome shotgun (WGS) entry which is preliminary data.</text>
</comment>
<reference evidence="2" key="1">
    <citation type="submission" date="2023-10" db="EMBL/GenBank/DDBJ databases">
        <title>Genome assembly of Pristionchus species.</title>
        <authorList>
            <person name="Yoshida K."/>
            <person name="Sommer R.J."/>
        </authorList>
    </citation>
    <scope>NUCLEOTIDE SEQUENCE</scope>
    <source>
        <strain evidence="2">RS5133</strain>
    </source>
</reference>
<feature type="non-terminal residue" evidence="2">
    <location>
        <position position="1"/>
    </location>
</feature>
<evidence type="ECO:0000313" key="2">
    <source>
        <dbReference type="EMBL" id="GMT09436.1"/>
    </source>
</evidence>
<accession>A0AAV5UQP9</accession>
<feature type="compositionally biased region" description="Polar residues" evidence="1">
    <location>
        <begin position="107"/>
        <end position="119"/>
    </location>
</feature>
<organism evidence="2 3">
    <name type="scientific">Pristionchus fissidentatus</name>
    <dbReference type="NCBI Taxonomy" id="1538716"/>
    <lineage>
        <taxon>Eukaryota</taxon>
        <taxon>Metazoa</taxon>
        <taxon>Ecdysozoa</taxon>
        <taxon>Nematoda</taxon>
        <taxon>Chromadorea</taxon>
        <taxon>Rhabditida</taxon>
        <taxon>Rhabditina</taxon>
        <taxon>Diplogasteromorpha</taxon>
        <taxon>Diplogasteroidea</taxon>
        <taxon>Neodiplogasteridae</taxon>
        <taxon>Pristionchus</taxon>
    </lineage>
</organism>
<feature type="compositionally biased region" description="Basic residues" evidence="1">
    <location>
        <begin position="82"/>
        <end position="97"/>
    </location>
</feature>
<feature type="non-terminal residue" evidence="2">
    <location>
        <position position="186"/>
    </location>
</feature>
<proteinExistence type="predicted"/>